<comment type="similarity">
    <text evidence="2 14 16">Belongs to the TonB-dependent receptor family.</text>
</comment>
<dbReference type="Pfam" id="PF00593">
    <property type="entry name" value="TonB_dep_Rec_b-barrel"/>
    <property type="match status" value="1"/>
</dbReference>
<dbReference type="InterPro" id="IPR011662">
    <property type="entry name" value="Secretin/TonB_short_N"/>
</dbReference>
<evidence type="ECO:0000256" key="5">
    <source>
        <dbReference type="ARBA" id="ARBA00022496"/>
    </source>
</evidence>
<dbReference type="GO" id="GO:0015891">
    <property type="term" value="P:siderophore transport"/>
    <property type="evidence" value="ECO:0007669"/>
    <property type="project" value="InterPro"/>
</dbReference>
<dbReference type="InterPro" id="IPR010917">
    <property type="entry name" value="TonB_rcpt_CS"/>
</dbReference>
<evidence type="ECO:0000256" key="3">
    <source>
        <dbReference type="ARBA" id="ARBA00022448"/>
    </source>
</evidence>
<evidence type="ECO:0000313" key="20">
    <source>
        <dbReference type="Proteomes" id="UP000011700"/>
    </source>
</evidence>
<dbReference type="GO" id="GO:0015344">
    <property type="term" value="F:siderophore uptake transmembrane transporter activity"/>
    <property type="evidence" value="ECO:0007669"/>
    <property type="project" value="TreeGrafter"/>
</dbReference>
<accession>M2VDP8</accession>
<keyword evidence="6 14" id="KW-0812">Transmembrane</keyword>
<evidence type="ECO:0000256" key="6">
    <source>
        <dbReference type="ARBA" id="ARBA00022692"/>
    </source>
</evidence>
<evidence type="ECO:0000256" key="1">
    <source>
        <dbReference type="ARBA" id="ARBA00004571"/>
    </source>
</evidence>
<dbReference type="InterPro" id="IPR000531">
    <property type="entry name" value="Beta-barrel_TonB"/>
</dbReference>
<keyword evidence="3 14" id="KW-0813">Transport</keyword>
<name>M2VDP8_STUST</name>
<gene>
    <name evidence="19" type="ORF">B381_20516</name>
</gene>
<feature type="short sequence motif" description="TonB C-terminal box" evidence="15">
    <location>
        <begin position="817"/>
        <end position="834"/>
    </location>
</feature>
<dbReference type="PANTHER" id="PTHR32552">
    <property type="entry name" value="FERRICHROME IRON RECEPTOR-RELATED"/>
    <property type="match status" value="1"/>
</dbReference>
<dbReference type="GO" id="GO:0038023">
    <property type="term" value="F:signaling receptor activity"/>
    <property type="evidence" value="ECO:0007669"/>
    <property type="project" value="InterPro"/>
</dbReference>
<comment type="caution">
    <text evidence="19">The sequence shown here is derived from an EMBL/GenBank/DDBJ whole genome shotgun (WGS) entry which is preliminary data.</text>
</comment>
<dbReference type="InterPro" id="IPR036942">
    <property type="entry name" value="Beta-barrel_TonB_sf"/>
</dbReference>
<dbReference type="GO" id="GO:0009279">
    <property type="term" value="C:cell outer membrane"/>
    <property type="evidence" value="ECO:0007669"/>
    <property type="project" value="UniProtKB-SubCell"/>
</dbReference>
<evidence type="ECO:0000256" key="7">
    <source>
        <dbReference type="ARBA" id="ARBA00022729"/>
    </source>
</evidence>
<dbReference type="OrthoDB" id="127311at2"/>
<dbReference type="eggNOG" id="COG4773">
    <property type="taxonomic scope" value="Bacteria"/>
</dbReference>
<feature type="domain" description="Secretin/TonB short N-terminal" evidence="18">
    <location>
        <begin position="70"/>
        <end position="121"/>
    </location>
</feature>
<evidence type="ECO:0000256" key="15">
    <source>
        <dbReference type="PROSITE-ProRule" id="PRU10144"/>
    </source>
</evidence>
<evidence type="ECO:0000256" key="8">
    <source>
        <dbReference type="ARBA" id="ARBA00023004"/>
    </source>
</evidence>
<organism evidence="19 20">
    <name type="scientific">Stutzerimonas stutzeri NF13</name>
    <dbReference type="NCBI Taxonomy" id="1212548"/>
    <lineage>
        <taxon>Bacteria</taxon>
        <taxon>Pseudomonadati</taxon>
        <taxon>Pseudomonadota</taxon>
        <taxon>Gammaproteobacteria</taxon>
        <taxon>Pseudomonadales</taxon>
        <taxon>Pseudomonadaceae</taxon>
        <taxon>Stutzerimonas</taxon>
    </lineage>
</organism>
<dbReference type="PROSITE" id="PS01156">
    <property type="entry name" value="TONB_DEPENDENT_REC_2"/>
    <property type="match status" value="1"/>
</dbReference>
<keyword evidence="10 16" id="KW-0798">TonB box</keyword>
<keyword evidence="4 14" id="KW-1134">Transmembrane beta strand</keyword>
<dbReference type="RefSeq" id="WP_003303668.1">
    <property type="nucleotide sequence ID" value="NZ_AOBS01000079.1"/>
</dbReference>
<dbReference type="PROSITE" id="PS52016">
    <property type="entry name" value="TONB_DEPENDENT_REC_3"/>
    <property type="match status" value="1"/>
</dbReference>
<evidence type="ECO:0000256" key="10">
    <source>
        <dbReference type="ARBA" id="ARBA00023077"/>
    </source>
</evidence>
<keyword evidence="9" id="KW-0406">Ion transport</keyword>
<evidence type="ECO:0000256" key="14">
    <source>
        <dbReference type="PROSITE-ProRule" id="PRU01360"/>
    </source>
</evidence>
<keyword evidence="13 14" id="KW-0998">Cell outer membrane</keyword>
<dbReference type="InterPro" id="IPR039426">
    <property type="entry name" value="TonB-dep_rcpt-like"/>
</dbReference>
<keyword evidence="12 19" id="KW-0675">Receptor</keyword>
<comment type="subcellular location">
    <subcellularLocation>
        <location evidence="1 14">Cell outer membrane</location>
        <topology evidence="1 14">Multi-pass membrane protein</topology>
    </subcellularLocation>
</comment>
<feature type="chain" id="PRO_5004028368" evidence="17">
    <location>
        <begin position="40"/>
        <end position="834"/>
    </location>
</feature>
<evidence type="ECO:0000256" key="17">
    <source>
        <dbReference type="SAM" id="SignalP"/>
    </source>
</evidence>
<evidence type="ECO:0000256" key="13">
    <source>
        <dbReference type="ARBA" id="ARBA00023237"/>
    </source>
</evidence>
<evidence type="ECO:0000256" key="12">
    <source>
        <dbReference type="ARBA" id="ARBA00023170"/>
    </source>
</evidence>
<keyword evidence="5" id="KW-0410">Iron transport</keyword>
<dbReference type="EMBL" id="AOBS01000079">
    <property type="protein sequence ID" value="EMD98127.1"/>
    <property type="molecule type" value="Genomic_DNA"/>
</dbReference>
<keyword evidence="7 17" id="KW-0732">Signal</keyword>
<evidence type="ECO:0000256" key="4">
    <source>
        <dbReference type="ARBA" id="ARBA00022452"/>
    </source>
</evidence>
<dbReference type="Gene3D" id="2.40.170.20">
    <property type="entry name" value="TonB-dependent receptor, beta-barrel domain"/>
    <property type="match status" value="1"/>
</dbReference>
<dbReference type="AlphaFoldDB" id="M2VDP8"/>
<dbReference type="InterPro" id="IPR037066">
    <property type="entry name" value="Plug_dom_sf"/>
</dbReference>
<evidence type="ECO:0000259" key="18">
    <source>
        <dbReference type="SMART" id="SM00965"/>
    </source>
</evidence>
<evidence type="ECO:0000256" key="9">
    <source>
        <dbReference type="ARBA" id="ARBA00023065"/>
    </source>
</evidence>
<dbReference type="Pfam" id="PF07660">
    <property type="entry name" value="STN"/>
    <property type="match status" value="1"/>
</dbReference>
<evidence type="ECO:0000313" key="19">
    <source>
        <dbReference type="EMBL" id="EMD98127.1"/>
    </source>
</evidence>
<dbReference type="SMART" id="SM00965">
    <property type="entry name" value="STN"/>
    <property type="match status" value="1"/>
</dbReference>
<dbReference type="Gene3D" id="3.55.50.30">
    <property type="match status" value="1"/>
</dbReference>
<dbReference type="InterPro" id="IPR010105">
    <property type="entry name" value="TonB_sidphr_rcpt"/>
</dbReference>
<dbReference type="PANTHER" id="PTHR32552:SF68">
    <property type="entry name" value="FERRICHROME OUTER MEMBRANE TRANSPORTER_PHAGE RECEPTOR"/>
    <property type="match status" value="1"/>
</dbReference>
<dbReference type="InterPro" id="IPR012910">
    <property type="entry name" value="Plug_dom"/>
</dbReference>
<dbReference type="Proteomes" id="UP000011700">
    <property type="component" value="Unassembled WGS sequence"/>
</dbReference>
<evidence type="ECO:0000256" key="16">
    <source>
        <dbReference type="RuleBase" id="RU003357"/>
    </source>
</evidence>
<dbReference type="FunFam" id="2.170.130.10:FF:000001">
    <property type="entry name" value="Catecholate siderophore TonB-dependent receptor"/>
    <property type="match status" value="1"/>
</dbReference>
<protein>
    <submittedName>
        <fullName evidence="19">TonB-dependent siderophore receptor</fullName>
    </submittedName>
</protein>
<dbReference type="Pfam" id="PF07715">
    <property type="entry name" value="Plug"/>
    <property type="match status" value="1"/>
</dbReference>
<keyword evidence="11 14" id="KW-0472">Membrane</keyword>
<keyword evidence="8" id="KW-0408">Iron</keyword>
<feature type="signal peptide" evidence="17">
    <location>
        <begin position="1"/>
        <end position="39"/>
    </location>
</feature>
<dbReference type="NCBIfam" id="TIGR01783">
    <property type="entry name" value="TonB-siderophor"/>
    <property type="match status" value="1"/>
</dbReference>
<evidence type="ECO:0000256" key="11">
    <source>
        <dbReference type="ARBA" id="ARBA00023136"/>
    </source>
</evidence>
<dbReference type="SUPFAM" id="SSF56935">
    <property type="entry name" value="Porins"/>
    <property type="match status" value="1"/>
</dbReference>
<evidence type="ECO:0000256" key="2">
    <source>
        <dbReference type="ARBA" id="ARBA00009810"/>
    </source>
</evidence>
<dbReference type="CDD" id="cd01347">
    <property type="entry name" value="ligand_gated_channel"/>
    <property type="match status" value="1"/>
</dbReference>
<reference evidence="19 20" key="1">
    <citation type="journal article" date="2013" name="Genome Announc.">
        <title>Draft Genome of Pseudomonas stutzeri Strain NF13, a Nitrogen Fixer Isolated from the Galapagos Rift Hydrothermal Vent.</title>
        <authorList>
            <person name="Pena A."/>
            <person name="Busquets A."/>
            <person name="Gomila M."/>
            <person name="Mayol J."/>
            <person name="Bosch R."/>
            <person name="Nogales B."/>
            <person name="Garcia-Valdes E."/>
            <person name="Bennasar A."/>
            <person name="Lalucat J."/>
        </authorList>
    </citation>
    <scope>NUCLEOTIDE SEQUENCE [LARGE SCALE GENOMIC DNA]</scope>
    <source>
        <strain evidence="19 20">NF13</strain>
    </source>
</reference>
<dbReference type="Gene3D" id="2.170.130.10">
    <property type="entry name" value="TonB-dependent receptor, plug domain"/>
    <property type="match status" value="1"/>
</dbReference>
<dbReference type="PATRIC" id="fig|1212548.4.peg.4047"/>
<sequence>MRSTALPFIPNRSRALALGIRAALLCLPLASVVPGAAVAQSATQQAVRSYDIPAGPLSSALSRFAGEAGVLLSVDGSLLQGLDSNGLQGQYGVDEGFAALLQGSGLQAVRDSQGNYSLTRRTAQSDAVELQPMTVEGFALGNALGSMDGYNATHSSVATKTSMPLVRTSQSVSVVTREQIDKQGSMTVAEAVRYTPGVLSNPYGNTRRYDYLAMRGINDGSVDNIIIDGLKSMGDPGSYSSLQIDPYFIERIDVLKGPSSVLYGRSNPGGLASLTTKRPQFTEAARIDLSYGSNDYKSLGFDVTGPLNENIAYRVVGVAKDADSQVDYVEETRYTLMPSLTLNLSEDTNLNLYAYLQHDPNGGYHGSLPASGTLGKRNGRRLSGSFFEGDPDIEEFKRTQTMVGYEFQHRFNDVWSARQNFRYLDAEVENSQVWQSDYYWVPTDSNELYRGFSGGEESLHAWIVDNMLQAEFATGSALHTVVVGLDYQYTKNKIFNDADRSVYDPRTPGTVPTLDTGSSGYPSFALSPFATADALRRQKQAGLYIQDLVELGNWNLSAGLRQDWYDVSIDDSISGKDANQGEKLSGHVGVLYAFENGISPYLSYSTSFNPTSNYSSGAQILEPTTGKQWETGVKYQPVGSDDLYTLSFFTIDMENLFAKENSLVTDNFYKGVGGMKSRGVELEARVSVTKNLRLLGSVTLNDVEYSKSYYAYNSAGGVVDAKGNTPYQTPERMASLWADYNFADGLLAGLNIGGGARYVGYSWGNDAHDFKVPSYTLFDASIGYDLSRVGLNGTSLRLNANNLTDEYYVASCYNASSCYLGAERNVVATITYQF</sequence>
<proteinExistence type="inferred from homology"/>